<dbReference type="AlphaFoldDB" id="A0A0C2BL72"/>
<evidence type="ECO:0000313" key="1">
    <source>
        <dbReference type="EMBL" id="KIH44523.1"/>
    </source>
</evidence>
<dbReference type="Proteomes" id="UP000054047">
    <property type="component" value="Unassembled WGS sequence"/>
</dbReference>
<name>A0A0C2BL72_9BILA</name>
<organism evidence="1 2">
    <name type="scientific">Ancylostoma duodenale</name>
    <dbReference type="NCBI Taxonomy" id="51022"/>
    <lineage>
        <taxon>Eukaryota</taxon>
        <taxon>Metazoa</taxon>
        <taxon>Ecdysozoa</taxon>
        <taxon>Nematoda</taxon>
        <taxon>Chromadorea</taxon>
        <taxon>Rhabditida</taxon>
        <taxon>Rhabditina</taxon>
        <taxon>Rhabditomorpha</taxon>
        <taxon>Strongyloidea</taxon>
        <taxon>Ancylostomatidae</taxon>
        <taxon>Ancylostomatinae</taxon>
        <taxon>Ancylostoma</taxon>
    </lineage>
</organism>
<reference evidence="1 2" key="1">
    <citation type="submission" date="2013-12" db="EMBL/GenBank/DDBJ databases">
        <title>Draft genome of the parsitic nematode Ancylostoma duodenale.</title>
        <authorList>
            <person name="Mitreva M."/>
        </authorList>
    </citation>
    <scope>NUCLEOTIDE SEQUENCE [LARGE SCALE GENOMIC DNA]</scope>
    <source>
        <strain evidence="1 2">Zhejiang</strain>
    </source>
</reference>
<accession>A0A0C2BL72</accession>
<proteinExistence type="predicted"/>
<sequence>MPYKYSGGMVTLTTIPLEDFYETLSYTKLVLALARSDG</sequence>
<dbReference type="EMBL" id="KN777155">
    <property type="protein sequence ID" value="KIH44523.1"/>
    <property type="molecule type" value="Genomic_DNA"/>
</dbReference>
<protein>
    <submittedName>
        <fullName evidence="1">Uncharacterized protein</fullName>
    </submittedName>
</protein>
<gene>
    <name evidence="1" type="ORF">ANCDUO_25451</name>
</gene>
<evidence type="ECO:0000313" key="2">
    <source>
        <dbReference type="Proteomes" id="UP000054047"/>
    </source>
</evidence>
<keyword evidence="2" id="KW-1185">Reference proteome</keyword>